<sequence>MDELSCDHLPGKLWPLQHSSIDQLFPDDPFHLIFNSSPIPQTPPLWSAELPTATGIRLNRTKKTTHNAYERDRRQKLNTLYSSLRSLLPDANETVSITSNNVLSETQSQLSIPSTIARVVKYIPELRGQVERLQDTKKNMLKQKLSKVDRGKGRASPMISAVCLNKEEVLIHAKEAIPVESRIFCEQLVNFLTD</sequence>
<dbReference type="Gene3D" id="4.10.280.10">
    <property type="entry name" value="Helix-loop-helix DNA-binding domain"/>
    <property type="match status" value="1"/>
</dbReference>
<dbReference type="PROSITE" id="PS50888">
    <property type="entry name" value="BHLH"/>
    <property type="match status" value="1"/>
</dbReference>
<comment type="caution">
    <text evidence="7">The sequence shown here is derived from an EMBL/GenBank/DDBJ whole genome shotgun (WGS) entry which is preliminary data.</text>
</comment>
<dbReference type="EMBL" id="JADCNM010000001">
    <property type="protein sequence ID" value="KAG0502776.1"/>
    <property type="molecule type" value="Genomic_DNA"/>
</dbReference>
<keyword evidence="5" id="KW-0539">Nucleus</keyword>
<evidence type="ECO:0000256" key="1">
    <source>
        <dbReference type="ARBA" id="ARBA00005510"/>
    </source>
</evidence>
<dbReference type="InterPro" id="IPR015660">
    <property type="entry name" value="MASH1/Ascl1a-like"/>
</dbReference>
<dbReference type="GO" id="GO:0046983">
    <property type="term" value="F:protein dimerization activity"/>
    <property type="evidence" value="ECO:0007669"/>
    <property type="project" value="InterPro"/>
</dbReference>
<protein>
    <recommendedName>
        <fullName evidence="6">BHLH domain-containing protein</fullName>
    </recommendedName>
</protein>
<keyword evidence="4" id="KW-0804">Transcription</keyword>
<dbReference type="GO" id="GO:0090575">
    <property type="term" value="C:RNA polymerase II transcription regulator complex"/>
    <property type="evidence" value="ECO:0007669"/>
    <property type="project" value="TreeGrafter"/>
</dbReference>
<evidence type="ECO:0000256" key="3">
    <source>
        <dbReference type="ARBA" id="ARBA00023125"/>
    </source>
</evidence>
<keyword evidence="3" id="KW-0238">DNA-binding</keyword>
<dbReference type="SUPFAM" id="SSF47459">
    <property type="entry name" value="HLH, helix-loop-helix DNA-binding domain"/>
    <property type="match status" value="1"/>
</dbReference>
<evidence type="ECO:0000256" key="4">
    <source>
        <dbReference type="ARBA" id="ARBA00023163"/>
    </source>
</evidence>
<feature type="domain" description="BHLH" evidence="6">
    <location>
        <begin position="61"/>
        <end position="126"/>
    </location>
</feature>
<dbReference type="InterPro" id="IPR011598">
    <property type="entry name" value="bHLH_dom"/>
</dbReference>
<proteinExistence type="inferred from homology"/>
<accession>A0A835S2I7</accession>
<gene>
    <name evidence="7" type="ORF">HPP92_002848</name>
</gene>
<evidence type="ECO:0000259" key="6">
    <source>
        <dbReference type="PROSITE" id="PS50888"/>
    </source>
</evidence>
<dbReference type="PANTHER" id="PTHR13935:SF41">
    <property type="entry name" value="TRANSCRIPTION FACTOR ORG2-RELATED"/>
    <property type="match status" value="1"/>
</dbReference>
<comment type="similarity">
    <text evidence="1">Belongs to the bHLH protein family.</text>
</comment>
<dbReference type="AlphaFoldDB" id="A0A835S2I7"/>
<dbReference type="GO" id="GO:0000981">
    <property type="term" value="F:DNA-binding transcription factor activity, RNA polymerase II-specific"/>
    <property type="evidence" value="ECO:0007669"/>
    <property type="project" value="TreeGrafter"/>
</dbReference>
<dbReference type="Pfam" id="PF00010">
    <property type="entry name" value="HLH"/>
    <property type="match status" value="1"/>
</dbReference>
<evidence type="ECO:0000256" key="2">
    <source>
        <dbReference type="ARBA" id="ARBA00023015"/>
    </source>
</evidence>
<reference evidence="7 8" key="1">
    <citation type="journal article" date="2020" name="Nat. Food">
        <title>A phased Vanilla planifolia genome enables genetic improvement of flavour and production.</title>
        <authorList>
            <person name="Hasing T."/>
            <person name="Tang H."/>
            <person name="Brym M."/>
            <person name="Khazi F."/>
            <person name="Huang T."/>
            <person name="Chambers A.H."/>
        </authorList>
    </citation>
    <scope>NUCLEOTIDE SEQUENCE [LARGE SCALE GENOMIC DNA]</scope>
    <source>
        <tissue evidence="7">Leaf</tissue>
    </source>
</reference>
<evidence type="ECO:0000256" key="5">
    <source>
        <dbReference type="ARBA" id="ARBA00023242"/>
    </source>
</evidence>
<evidence type="ECO:0000313" key="8">
    <source>
        <dbReference type="Proteomes" id="UP000639772"/>
    </source>
</evidence>
<evidence type="ECO:0000313" key="7">
    <source>
        <dbReference type="EMBL" id="KAG0502776.1"/>
    </source>
</evidence>
<dbReference type="Proteomes" id="UP000639772">
    <property type="component" value="Chromosome 1"/>
</dbReference>
<dbReference type="PANTHER" id="PTHR13935">
    <property type="entry name" value="ACHAETE-SCUTE TRANSCRIPTION FACTOR-RELATED"/>
    <property type="match status" value="1"/>
</dbReference>
<name>A0A835S2I7_VANPL</name>
<organism evidence="7 8">
    <name type="scientific">Vanilla planifolia</name>
    <name type="common">Vanilla</name>
    <dbReference type="NCBI Taxonomy" id="51239"/>
    <lineage>
        <taxon>Eukaryota</taxon>
        <taxon>Viridiplantae</taxon>
        <taxon>Streptophyta</taxon>
        <taxon>Embryophyta</taxon>
        <taxon>Tracheophyta</taxon>
        <taxon>Spermatophyta</taxon>
        <taxon>Magnoliopsida</taxon>
        <taxon>Liliopsida</taxon>
        <taxon>Asparagales</taxon>
        <taxon>Orchidaceae</taxon>
        <taxon>Vanilloideae</taxon>
        <taxon>Vanilleae</taxon>
        <taxon>Vanilla</taxon>
    </lineage>
</organism>
<keyword evidence="2" id="KW-0805">Transcription regulation</keyword>
<dbReference type="InterPro" id="IPR036638">
    <property type="entry name" value="HLH_DNA-bd_sf"/>
</dbReference>
<dbReference type="SMART" id="SM00353">
    <property type="entry name" value="HLH"/>
    <property type="match status" value="1"/>
</dbReference>
<dbReference type="GO" id="GO:0000977">
    <property type="term" value="F:RNA polymerase II transcription regulatory region sequence-specific DNA binding"/>
    <property type="evidence" value="ECO:0007669"/>
    <property type="project" value="TreeGrafter"/>
</dbReference>
<dbReference type="OrthoDB" id="6106870at2759"/>